<dbReference type="SMART" id="SM00369">
    <property type="entry name" value="LRR_TYP"/>
    <property type="match status" value="11"/>
</dbReference>
<dbReference type="PRINTS" id="PR00019">
    <property type="entry name" value="LEURICHRPT"/>
</dbReference>
<evidence type="ECO:0000256" key="1">
    <source>
        <dbReference type="ARBA" id="ARBA00022614"/>
    </source>
</evidence>
<gene>
    <name evidence="9 10" type="primary">LOC106469633</name>
</gene>
<dbReference type="InterPro" id="IPR007110">
    <property type="entry name" value="Ig-like_dom"/>
</dbReference>
<feature type="signal peptide" evidence="6">
    <location>
        <begin position="1"/>
        <end position="25"/>
    </location>
</feature>
<evidence type="ECO:0000313" key="9">
    <source>
        <dbReference type="RefSeq" id="XP_022253919.1"/>
    </source>
</evidence>
<name>A0ABM1TDG4_LIMPO</name>
<keyword evidence="5" id="KW-0812">Transmembrane</keyword>
<keyword evidence="3" id="KW-0677">Repeat</keyword>
<keyword evidence="2 6" id="KW-0732">Signal</keyword>
<proteinExistence type="predicted"/>
<dbReference type="SUPFAM" id="SSF52058">
    <property type="entry name" value="L domain-like"/>
    <property type="match status" value="1"/>
</dbReference>
<dbReference type="InterPro" id="IPR013783">
    <property type="entry name" value="Ig-like_fold"/>
</dbReference>
<evidence type="ECO:0000259" key="7">
    <source>
        <dbReference type="PROSITE" id="PS50835"/>
    </source>
</evidence>
<dbReference type="SMART" id="SM00082">
    <property type="entry name" value="LRRCT"/>
    <property type="match status" value="1"/>
</dbReference>
<dbReference type="RefSeq" id="XP_022253919.1">
    <property type="nucleotide sequence ID" value="XM_022398211.1"/>
</dbReference>
<dbReference type="RefSeq" id="XP_022253920.1">
    <property type="nucleotide sequence ID" value="XM_022398212.1"/>
</dbReference>
<evidence type="ECO:0000256" key="2">
    <source>
        <dbReference type="ARBA" id="ARBA00022729"/>
    </source>
</evidence>
<evidence type="ECO:0000313" key="8">
    <source>
        <dbReference type="Proteomes" id="UP000694941"/>
    </source>
</evidence>
<dbReference type="InterPro" id="IPR003591">
    <property type="entry name" value="Leu-rich_rpt_typical-subtyp"/>
</dbReference>
<keyword evidence="4" id="KW-1015">Disulfide bond</keyword>
<evidence type="ECO:0000256" key="6">
    <source>
        <dbReference type="SAM" id="SignalP"/>
    </source>
</evidence>
<evidence type="ECO:0000256" key="5">
    <source>
        <dbReference type="SAM" id="Phobius"/>
    </source>
</evidence>
<dbReference type="PANTHER" id="PTHR24369">
    <property type="entry name" value="ANTIGEN BSP, PUTATIVE-RELATED"/>
    <property type="match status" value="1"/>
</dbReference>
<dbReference type="GeneID" id="106469633"/>
<dbReference type="InterPro" id="IPR032675">
    <property type="entry name" value="LRR_dom_sf"/>
</dbReference>
<keyword evidence="5" id="KW-0472">Membrane</keyword>
<keyword evidence="8" id="KW-1185">Reference proteome</keyword>
<feature type="transmembrane region" description="Helical" evidence="5">
    <location>
        <begin position="596"/>
        <end position="623"/>
    </location>
</feature>
<feature type="chain" id="PRO_5045023243" evidence="6">
    <location>
        <begin position="26"/>
        <end position="941"/>
    </location>
</feature>
<accession>A0ABM1TDG4</accession>
<evidence type="ECO:0000256" key="4">
    <source>
        <dbReference type="ARBA" id="ARBA00023157"/>
    </source>
</evidence>
<keyword evidence="5" id="KW-1133">Transmembrane helix</keyword>
<dbReference type="SMART" id="SM00408">
    <property type="entry name" value="IGc2"/>
    <property type="match status" value="1"/>
</dbReference>
<dbReference type="SMART" id="SM00365">
    <property type="entry name" value="LRR_SD22"/>
    <property type="match status" value="6"/>
</dbReference>
<dbReference type="Gene3D" id="3.80.10.10">
    <property type="entry name" value="Ribonuclease Inhibitor"/>
    <property type="match status" value="2"/>
</dbReference>
<dbReference type="Proteomes" id="UP000694941">
    <property type="component" value="Unplaced"/>
</dbReference>
<protein>
    <submittedName>
        <fullName evidence="9 10">Leucine-rich repeat neuronal protein 1-like</fullName>
    </submittedName>
</protein>
<reference evidence="9 10" key="1">
    <citation type="submission" date="2025-05" db="UniProtKB">
        <authorList>
            <consortium name="RefSeq"/>
        </authorList>
    </citation>
    <scope>IDENTIFICATION</scope>
    <source>
        <tissue evidence="9 10">Muscle</tissue>
    </source>
</reference>
<dbReference type="InterPro" id="IPR036179">
    <property type="entry name" value="Ig-like_dom_sf"/>
</dbReference>
<dbReference type="PROSITE" id="PS50835">
    <property type="entry name" value="IG_LIKE"/>
    <property type="match status" value="1"/>
</dbReference>
<dbReference type="InterPro" id="IPR001611">
    <property type="entry name" value="Leu-rich_rpt"/>
</dbReference>
<evidence type="ECO:0000313" key="10">
    <source>
        <dbReference type="RefSeq" id="XP_022253920.1"/>
    </source>
</evidence>
<dbReference type="Gene3D" id="2.60.40.10">
    <property type="entry name" value="Immunoglobulins"/>
    <property type="match status" value="1"/>
</dbReference>
<dbReference type="InterPro" id="IPR000483">
    <property type="entry name" value="Cys-rich_flank_reg_C"/>
</dbReference>
<evidence type="ECO:0000256" key="3">
    <source>
        <dbReference type="ARBA" id="ARBA00022737"/>
    </source>
</evidence>
<dbReference type="PANTHER" id="PTHR24369:SF211">
    <property type="entry name" value="LEUCINE-RICH REPEAT-CONTAINING PROTEIN 15-LIKE"/>
    <property type="match status" value="1"/>
</dbReference>
<keyword evidence="1" id="KW-0433">Leucine-rich repeat</keyword>
<dbReference type="SUPFAM" id="SSF48726">
    <property type="entry name" value="Immunoglobulin"/>
    <property type="match status" value="1"/>
</dbReference>
<organism evidence="8 10">
    <name type="scientific">Limulus polyphemus</name>
    <name type="common">Atlantic horseshoe crab</name>
    <dbReference type="NCBI Taxonomy" id="6850"/>
    <lineage>
        <taxon>Eukaryota</taxon>
        <taxon>Metazoa</taxon>
        <taxon>Ecdysozoa</taxon>
        <taxon>Arthropoda</taxon>
        <taxon>Chelicerata</taxon>
        <taxon>Merostomata</taxon>
        <taxon>Xiphosura</taxon>
        <taxon>Limulidae</taxon>
        <taxon>Limulus</taxon>
    </lineage>
</organism>
<sequence length="941" mass="107933">MEQIGACEVVLILCIFIFQSHVVISSDFSQSKLLTTLVNRNTPILETDYIYDDEVCPHGCKCHHYENQIQVGCTVKNLTTLVSYPNYITALNISGIQLRSLNSSLLHDFPGLKKLDVAHNELKFFNWGSFKFLLLLQVLDLSHNLLHGSLSSDSFYGFEKLQILDLSYNQLTKISFLFFSKFKSLEMLYLNNNKLVKIELDSFSKLNSLRVLDLSENNLSHLQHDWFKDLKNLEVLKLNYNHIHNLSNVVFSSLNNLNTLDLGNNKIIYVGMLSFKGLKELKWLNLSKNEISFLHENTLKPLENLEVLDISFNFFISLDNLFRSSNSLKKLYLSNCLRLSKITKPMLTGLSNLEELHIANSSLSAVAKDAFIPLVNIRVLNLMGSNLTTLHQGVLDFLSTLEILDLAGNPWHCDCYLYWLLQWLGDHTNTHLLNPFKTVCSSPKSQVHHTFLDALDKHMVCTNTTVQDHYYRVKYRVGSSAVLSCQAVGNPTPNLTWITPQNKVFHWSAQHENTDFVIKNQFSSGGYPHVYSSTEDILSYTKGDYFSLLRNGSLYINKIQRMGGGNFRCIASNPLNKEVVNIYITLDYTFLVNIKIISILVGFATGFGFLLLTLIVILVHVILKKSGVECLFPCGVTHSTKAQQIKRMLENMEGYRRQQLDRLRDHYYFQVQKIKDNCIQQMEKLRESYSLQTDRLKDICDYGTQQVDRFRDNYYQQVHRVRDYSSGQIDRLRENYVYQRNRIRKFSAHQLYKLRENYKLQQQHLNKILENLNLESCRNVCTRTDSIMFEPEIMVETVFTPAVGNVVPVQLTHCYHRDHGDNSSQMSAYFTADETRSQNSIQNDFRYCATVVKPNHSELCVSASNTLCSKTPTEIPTTDTVNKNAAKMPNECLVTLTNEANNFPLLAVCKAERGGREHITGLSVIPAQCLQRSLSLPETKL</sequence>
<dbReference type="Pfam" id="PF13855">
    <property type="entry name" value="LRR_8"/>
    <property type="match status" value="4"/>
</dbReference>
<feature type="domain" description="Ig-like" evidence="7">
    <location>
        <begin position="478"/>
        <end position="580"/>
    </location>
</feature>
<dbReference type="InterPro" id="IPR003598">
    <property type="entry name" value="Ig_sub2"/>
</dbReference>
<dbReference type="InterPro" id="IPR050541">
    <property type="entry name" value="LRR_TM_domain-containing"/>
</dbReference>
<dbReference type="PROSITE" id="PS51450">
    <property type="entry name" value="LRR"/>
    <property type="match status" value="5"/>
</dbReference>
<dbReference type="Pfam" id="PF13927">
    <property type="entry name" value="Ig_3"/>
    <property type="match status" value="1"/>
</dbReference>